<dbReference type="Pfam" id="PF00994">
    <property type="entry name" value="MoCF_biosynth"/>
    <property type="match status" value="1"/>
</dbReference>
<dbReference type="Pfam" id="PF03454">
    <property type="entry name" value="MoeA_C"/>
    <property type="match status" value="1"/>
</dbReference>
<dbReference type="Proteomes" id="UP000391834">
    <property type="component" value="Unassembled WGS sequence"/>
</dbReference>
<dbReference type="NCBIfam" id="TIGR00177">
    <property type="entry name" value="molyb_syn"/>
    <property type="match status" value="1"/>
</dbReference>
<comment type="caution">
    <text evidence="8">The sequence shown here is derived from an EMBL/GenBank/DDBJ whole genome shotgun (WGS) entry which is preliminary data.</text>
</comment>
<organism evidence="8 9">
    <name type="scientific">Prolixibacter bellariivorans</name>
    <dbReference type="NCBI Taxonomy" id="314319"/>
    <lineage>
        <taxon>Bacteria</taxon>
        <taxon>Pseudomonadati</taxon>
        <taxon>Bacteroidota</taxon>
        <taxon>Bacteroidia</taxon>
        <taxon>Marinilabiliales</taxon>
        <taxon>Prolixibacteraceae</taxon>
        <taxon>Prolixibacter</taxon>
    </lineage>
</organism>
<proteinExistence type="inferred from homology"/>
<dbReference type="PANTHER" id="PTHR10192">
    <property type="entry name" value="MOLYBDOPTERIN BIOSYNTHESIS PROTEIN"/>
    <property type="match status" value="1"/>
</dbReference>
<dbReference type="GO" id="GO:0046872">
    <property type="term" value="F:metal ion binding"/>
    <property type="evidence" value="ECO:0007669"/>
    <property type="project" value="UniProtKB-UniRule"/>
</dbReference>
<dbReference type="Gene3D" id="3.40.980.10">
    <property type="entry name" value="MoaB/Mog-like domain"/>
    <property type="match status" value="1"/>
</dbReference>
<reference evidence="8 9" key="1">
    <citation type="submission" date="2019-10" db="EMBL/GenBank/DDBJ databases">
        <title>Prolixibacter strains distinguished by the presence of nitrate reductase genes were adept at nitrate-dependent anaerobic corrosion of metallic iron and carbon steel.</title>
        <authorList>
            <person name="Iino T."/>
            <person name="Shono N."/>
            <person name="Ito K."/>
            <person name="Nakamura R."/>
            <person name="Sueoka K."/>
            <person name="Harayama S."/>
            <person name="Ohkuma M."/>
        </authorList>
    </citation>
    <scope>NUCLEOTIDE SEQUENCE [LARGE SCALE GENOMIC DNA]</scope>
    <source>
        <strain evidence="8 9">JCM 13498</strain>
    </source>
</reference>
<evidence type="ECO:0000259" key="7">
    <source>
        <dbReference type="SMART" id="SM00852"/>
    </source>
</evidence>
<dbReference type="InterPro" id="IPR001453">
    <property type="entry name" value="MoaB/Mog_dom"/>
</dbReference>
<dbReference type="GO" id="GO:0061599">
    <property type="term" value="F:molybdopterin molybdotransferase activity"/>
    <property type="evidence" value="ECO:0007669"/>
    <property type="project" value="UniProtKB-UniRule"/>
</dbReference>
<dbReference type="SUPFAM" id="SSF53218">
    <property type="entry name" value="Molybdenum cofactor biosynthesis proteins"/>
    <property type="match status" value="1"/>
</dbReference>
<comment type="catalytic activity">
    <reaction evidence="5">
        <text>adenylyl-molybdopterin + molybdate = Mo-molybdopterin + AMP + H(+)</text>
        <dbReference type="Rhea" id="RHEA:35047"/>
        <dbReference type="ChEBI" id="CHEBI:15378"/>
        <dbReference type="ChEBI" id="CHEBI:36264"/>
        <dbReference type="ChEBI" id="CHEBI:62727"/>
        <dbReference type="ChEBI" id="CHEBI:71302"/>
        <dbReference type="ChEBI" id="CHEBI:456215"/>
        <dbReference type="EC" id="2.10.1.1"/>
    </reaction>
</comment>
<keyword evidence="6 8" id="KW-0808">Transferase</keyword>
<dbReference type="GO" id="GO:0005829">
    <property type="term" value="C:cytosol"/>
    <property type="evidence" value="ECO:0007669"/>
    <property type="project" value="TreeGrafter"/>
</dbReference>
<dbReference type="SUPFAM" id="SSF63882">
    <property type="entry name" value="MoeA N-terminal region -like"/>
    <property type="match status" value="1"/>
</dbReference>
<dbReference type="AlphaFoldDB" id="A0A5M4AXU7"/>
<comment type="cofactor">
    <cofactor evidence="6">
        <name>Mg(2+)</name>
        <dbReference type="ChEBI" id="CHEBI:18420"/>
    </cofactor>
</comment>
<gene>
    <name evidence="8" type="primary">moeA1</name>
    <name evidence="8" type="ORF">PbJCM13498_13140</name>
</gene>
<evidence type="ECO:0000313" key="8">
    <source>
        <dbReference type="EMBL" id="GET32451.1"/>
    </source>
</evidence>
<dbReference type="SUPFAM" id="SSF63867">
    <property type="entry name" value="MoeA C-terminal domain-like"/>
    <property type="match status" value="1"/>
</dbReference>
<dbReference type="InterPro" id="IPR036135">
    <property type="entry name" value="MoeA_linker/N_sf"/>
</dbReference>
<dbReference type="RefSeq" id="WP_025863080.1">
    <property type="nucleotide sequence ID" value="NZ_BLAX01000001.1"/>
</dbReference>
<evidence type="ECO:0000256" key="2">
    <source>
        <dbReference type="ARBA" id="ARBA00005046"/>
    </source>
</evidence>
<keyword evidence="9" id="KW-1185">Reference proteome</keyword>
<dbReference type="GO" id="GO:0006777">
    <property type="term" value="P:Mo-molybdopterin cofactor biosynthetic process"/>
    <property type="evidence" value="ECO:0007669"/>
    <property type="project" value="UniProtKB-UniRule"/>
</dbReference>
<evidence type="ECO:0000256" key="5">
    <source>
        <dbReference type="ARBA" id="ARBA00047317"/>
    </source>
</evidence>
<dbReference type="EMBL" id="BLAX01000001">
    <property type="protein sequence ID" value="GET32451.1"/>
    <property type="molecule type" value="Genomic_DNA"/>
</dbReference>
<comment type="pathway">
    <text evidence="2 6">Cofactor biosynthesis; molybdopterin biosynthesis.</text>
</comment>
<dbReference type="InterPro" id="IPR036425">
    <property type="entry name" value="MoaB/Mog-like_dom_sf"/>
</dbReference>
<dbReference type="Gene3D" id="2.40.340.10">
    <property type="entry name" value="MoeA, C-terminal, domain IV"/>
    <property type="match status" value="1"/>
</dbReference>
<keyword evidence="6" id="KW-0460">Magnesium</keyword>
<keyword evidence="6" id="KW-0500">Molybdenum</keyword>
<evidence type="ECO:0000313" key="9">
    <source>
        <dbReference type="Proteomes" id="UP000391834"/>
    </source>
</evidence>
<dbReference type="EC" id="2.10.1.1" evidence="6"/>
<dbReference type="UniPathway" id="UPA00344"/>
<dbReference type="InterPro" id="IPR005111">
    <property type="entry name" value="MoeA_C_domain_IV"/>
</dbReference>
<dbReference type="InterPro" id="IPR005110">
    <property type="entry name" value="MoeA_linker/N"/>
</dbReference>
<evidence type="ECO:0000256" key="3">
    <source>
        <dbReference type="ARBA" id="ARBA00010763"/>
    </source>
</evidence>
<dbReference type="CDD" id="cd00887">
    <property type="entry name" value="MoeA"/>
    <property type="match status" value="1"/>
</dbReference>
<evidence type="ECO:0000256" key="6">
    <source>
        <dbReference type="RuleBase" id="RU365090"/>
    </source>
</evidence>
<sequence length="395" mass="43044">MAEKMISIDEALQIVRNNAEVLGIENVEMPEATGRVLAEDVFSDVNMPPFNKSAMDGFACRKEDLPGPLKVLGEIPAGSFQTFTIGRGECVKIMTGAPVPESADIVIMKEFVEILDNDHIRYTKDGGASNICLLGEDVQKDDKVLSAGTLIRPEHIAVLAGVGKTTVDVYRRPKVAVMTTGSELVEPTEKPSAGQIRNSNGPQMVAQLRSMNFPVQYSGIVEDTPETTQLAIQNALRENDVILLSGGVSVGDYDFVPQVLKELGFTILTTVMAAKPGKHTLFVRKGKKYVLGLPGNPVSSYVQLEVIGKELFYRLMGTSFTPFRIKARLAVDFKRKKSNRYEFLPVIISPSGEVELLPYHGSAHIHALTGANALMEIPVGISEINKGESVYVRPL</sequence>
<dbReference type="PANTHER" id="PTHR10192:SF5">
    <property type="entry name" value="GEPHYRIN"/>
    <property type="match status" value="1"/>
</dbReference>
<comment type="function">
    <text evidence="1 6">Catalyzes the insertion of molybdate into adenylated molybdopterin with the concomitant release of AMP.</text>
</comment>
<dbReference type="NCBIfam" id="NF045515">
    <property type="entry name" value="Glp_gephyrin"/>
    <property type="match status" value="1"/>
</dbReference>
<accession>A0A5M4AXU7</accession>
<keyword evidence="6" id="KW-0479">Metal-binding</keyword>
<dbReference type="Gene3D" id="2.170.190.11">
    <property type="entry name" value="Molybdopterin biosynthesis moea protein, domain 3"/>
    <property type="match status" value="1"/>
</dbReference>
<name>A0A5M4AXU7_9BACT</name>
<dbReference type="Pfam" id="PF03453">
    <property type="entry name" value="MoeA_N"/>
    <property type="match status" value="1"/>
</dbReference>
<dbReference type="InterPro" id="IPR038987">
    <property type="entry name" value="MoeA-like"/>
</dbReference>
<dbReference type="SMART" id="SM00852">
    <property type="entry name" value="MoCF_biosynth"/>
    <property type="match status" value="1"/>
</dbReference>
<evidence type="ECO:0000256" key="4">
    <source>
        <dbReference type="ARBA" id="ARBA00023150"/>
    </source>
</evidence>
<dbReference type="InterPro" id="IPR036688">
    <property type="entry name" value="MoeA_C_domain_IV_sf"/>
</dbReference>
<evidence type="ECO:0000256" key="1">
    <source>
        <dbReference type="ARBA" id="ARBA00002901"/>
    </source>
</evidence>
<dbReference type="Gene3D" id="3.90.105.10">
    <property type="entry name" value="Molybdopterin biosynthesis moea protein, domain 2"/>
    <property type="match status" value="1"/>
</dbReference>
<keyword evidence="4 6" id="KW-0501">Molybdenum cofactor biosynthesis</keyword>
<dbReference type="OrthoDB" id="9804758at2"/>
<protein>
    <recommendedName>
        <fullName evidence="6">Molybdopterin molybdenumtransferase</fullName>
        <ecNumber evidence="6">2.10.1.1</ecNumber>
    </recommendedName>
</protein>
<feature type="domain" description="MoaB/Mog" evidence="7">
    <location>
        <begin position="176"/>
        <end position="314"/>
    </location>
</feature>
<comment type="similarity">
    <text evidence="3 6">Belongs to the MoeA family.</text>
</comment>